<feature type="compositionally biased region" description="Polar residues" evidence="9">
    <location>
        <begin position="22"/>
        <end position="44"/>
    </location>
</feature>
<keyword evidence="3 7" id="KW-0547">Nucleotide-binding</keyword>
<dbReference type="GO" id="GO:0046872">
    <property type="term" value="F:metal ion binding"/>
    <property type="evidence" value="ECO:0007669"/>
    <property type="project" value="UniProtKB-KW"/>
</dbReference>
<feature type="region of interest" description="Disordered" evidence="9">
    <location>
        <begin position="18"/>
        <end position="44"/>
    </location>
</feature>
<evidence type="ECO:0000256" key="5">
    <source>
        <dbReference type="ARBA" id="ARBA00023134"/>
    </source>
</evidence>
<sequence length="434" mass="50200">MPLWKRRNTAMEPYEVHHIAPTQPSTSGATATQQVVTSDQPGASQNSKLDFSFLLCTRQSLFSVQVNTNVSQQLALPRLPGEIDYNNLRELVRRNAEIERQLLKDQEAEKKTLKILLLGGPASGKSTIFKQMRILHLNGFSELDYVNFRYLVYSNVVEATQQLLAGARKLDLHFEDNVIRDIVYFEDQYNHIPSSEIEVDMEMAMAIHRIYRSPCIRDVISRRSEIELLDSATYFLDEIFRICEPDYMPSQMDVIRSRIPTTGINEIEFPYKDVVLRMVDVGGQRSEQRKWIHCFDNVSGVLFVAEISGYNQKLDDGEILVNRLKYSLHLFKRVVNNQVFGKKTAMILFLNKIDVFREKIQQTPINVCFKDYKGPPAFEASSTYIKDRFERYVTGERRIYAHFTNATDTRNMDRVFGACIDVVLKLNMEKIGFM</sequence>
<dbReference type="Proteomes" id="UP001177023">
    <property type="component" value="Unassembled WGS sequence"/>
</dbReference>
<dbReference type="GO" id="GO:0005737">
    <property type="term" value="C:cytoplasm"/>
    <property type="evidence" value="ECO:0007669"/>
    <property type="project" value="TreeGrafter"/>
</dbReference>
<evidence type="ECO:0000256" key="3">
    <source>
        <dbReference type="ARBA" id="ARBA00022741"/>
    </source>
</evidence>
<dbReference type="GO" id="GO:0001664">
    <property type="term" value="F:G protein-coupled receptor binding"/>
    <property type="evidence" value="ECO:0007669"/>
    <property type="project" value="TreeGrafter"/>
</dbReference>
<feature type="binding site" evidence="7">
    <location>
        <begin position="280"/>
        <end position="284"/>
    </location>
    <ligand>
        <name>GTP</name>
        <dbReference type="ChEBI" id="CHEBI:37565"/>
    </ligand>
</feature>
<keyword evidence="4 8" id="KW-0460">Magnesium</keyword>
<dbReference type="GO" id="GO:0031683">
    <property type="term" value="F:G-protein beta/gamma-subunit complex binding"/>
    <property type="evidence" value="ECO:0007669"/>
    <property type="project" value="InterPro"/>
</dbReference>
<dbReference type="InterPro" id="IPR001019">
    <property type="entry name" value="Gprotein_alpha_su"/>
</dbReference>
<evidence type="ECO:0000256" key="9">
    <source>
        <dbReference type="SAM" id="MobiDB-lite"/>
    </source>
</evidence>
<proteinExistence type="inferred from homology"/>
<dbReference type="SUPFAM" id="SSF52540">
    <property type="entry name" value="P-loop containing nucleoside triphosphate hydrolases"/>
    <property type="match status" value="1"/>
</dbReference>
<dbReference type="AlphaFoldDB" id="A0AA36CP99"/>
<dbReference type="GO" id="GO:0005834">
    <property type="term" value="C:heterotrimeric G-protein complex"/>
    <property type="evidence" value="ECO:0007669"/>
    <property type="project" value="TreeGrafter"/>
</dbReference>
<evidence type="ECO:0000313" key="10">
    <source>
        <dbReference type="EMBL" id="CAJ0571833.1"/>
    </source>
</evidence>
<dbReference type="SUPFAM" id="SSF47895">
    <property type="entry name" value="Transducin (alpha subunit), insertion domain"/>
    <property type="match status" value="1"/>
</dbReference>
<comment type="similarity">
    <text evidence="1">Belongs to the G-alpha family.</text>
</comment>
<dbReference type="Gene3D" id="3.40.50.300">
    <property type="entry name" value="P-loop containing nucleotide triphosphate hydrolases"/>
    <property type="match status" value="1"/>
</dbReference>
<comment type="caution">
    <text evidence="10">The sequence shown here is derived from an EMBL/GenBank/DDBJ whole genome shotgun (WGS) entry which is preliminary data.</text>
</comment>
<feature type="non-terminal residue" evidence="10">
    <location>
        <position position="1"/>
    </location>
</feature>
<feature type="binding site" evidence="7">
    <location>
        <begin position="230"/>
        <end position="231"/>
    </location>
    <ligand>
        <name>GTP</name>
        <dbReference type="ChEBI" id="CHEBI:37565"/>
    </ligand>
</feature>
<dbReference type="PROSITE" id="PS51882">
    <property type="entry name" value="G_ALPHA"/>
    <property type="match status" value="1"/>
</dbReference>
<dbReference type="Gene3D" id="1.10.400.10">
    <property type="entry name" value="GI Alpha 1, domain 2-like"/>
    <property type="match status" value="1"/>
</dbReference>
<dbReference type="FunFam" id="3.40.50.300:FF:000181">
    <property type="entry name" value="Guanine nucleotide-binding protein subunit alpha"/>
    <property type="match status" value="1"/>
</dbReference>
<keyword evidence="5 7" id="KW-0342">GTP-binding</keyword>
<evidence type="ECO:0000256" key="2">
    <source>
        <dbReference type="ARBA" id="ARBA00022723"/>
    </source>
</evidence>
<dbReference type="GO" id="GO:0007188">
    <property type="term" value="P:adenylate cyclase-modulating G protein-coupled receptor signaling pathway"/>
    <property type="evidence" value="ECO:0007669"/>
    <property type="project" value="TreeGrafter"/>
</dbReference>
<protein>
    <submittedName>
        <fullName evidence="10">Uncharacterized protein</fullName>
    </submittedName>
</protein>
<keyword evidence="2 8" id="KW-0479">Metal-binding</keyword>
<dbReference type="GO" id="GO:0005525">
    <property type="term" value="F:GTP binding"/>
    <property type="evidence" value="ECO:0007669"/>
    <property type="project" value="UniProtKB-KW"/>
</dbReference>
<evidence type="ECO:0000313" key="11">
    <source>
        <dbReference type="Proteomes" id="UP001177023"/>
    </source>
</evidence>
<gene>
    <name evidence="10" type="ORF">MSPICULIGERA_LOCUS10231</name>
</gene>
<name>A0AA36CP99_9BILA</name>
<evidence type="ECO:0000256" key="8">
    <source>
        <dbReference type="PIRSR" id="PIRSR601019-2"/>
    </source>
</evidence>
<dbReference type="PANTHER" id="PTHR10218:SF353">
    <property type="entry name" value="GUANINE NUCLEOTIDE-BINDING PROTEIN ALPHA-11 SUBUNIT"/>
    <property type="match status" value="1"/>
</dbReference>
<evidence type="ECO:0000256" key="7">
    <source>
        <dbReference type="PIRSR" id="PIRSR601019-1"/>
    </source>
</evidence>
<dbReference type="GO" id="GO:0003924">
    <property type="term" value="F:GTPase activity"/>
    <property type="evidence" value="ECO:0007669"/>
    <property type="project" value="InterPro"/>
</dbReference>
<accession>A0AA36CP99</accession>
<feature type="binding site" evidence="8">
    <location>
        <position position="261"/>
    </location>
    <ligand>
        <name>Mg(2+)</name>
        <dbReference type="ChEBI" id="CHEBI:18420"/>
    </ligand>
</feature>
<keyword evidence="11" id="KW-1185">Reference proteome</keyword>
<dbReference type="Pfam" id="PF00503">
    <property type="entry name" value="G-alpha"/>
    <property type="match status" value="1"/>
</dbReference>
<feature type="binding site" evidence="7">
    <location>
        <position position="406"/>
    </location>
    <ligand>
        <name>GTP</name>
        <dbReference type="ChEBI" id="CHEBI:37565"/>
    </ligand>
</feature>
<feature type="binding site" evidence="7">
    <location>
        <begin position="351"/>
        <end position="354"/>
    </location>
    <ligand>
        <name>GTP</name>
        <dbReference type="ChEBI" id="CHEBI:37565"/>
    </ligand>
</feature>
<dbReference type="InterPro" id="IPR027417">
    <property type="entry name" value="P-loop_NTPase"/>
</dbReference>
<keyword evidence="6" id="KW-0807">Transducer</keyword>
<evidence type="ECO:0000256" key="4">
    <source>
        <dbReference type="ARBA" id="ARBA00022842"/>
    </source>
</evidence>
<dbReference type="PRINTS" id="PR00318">
    <property type="entry name" value="GPROTEINA"/>
</dbReference>
<dbReference type="EMBL" id="CATQJA010002584">
    <property type="protein sequence ID" value="CAJ0571833.1"/>
    <property type="molecule type" value="Genomic_DNA"/>
</dbReference>
<evidence type="ECO:0000256" key="6">
    <source>
        <dbReference type="ARBA" id="ARBA00023224"/>
    </source>
</evidence>
<organism evidence="10 11">
    <name type="scientific">Mesorhabditis spiculigera</name>
    <dbReference type="NCBI Taxonomy" id="96644"/>
    <lineage>
        <taxon>Eukaryota</taxon>
        <taxon>Metazoa</taxon>
        <taxon>Ecdysozoa</taxon>
        <taxon>Nematoda</taxon>
        <taxon>Chromadorea</taxon>
        <taxon>Rhabditida</taxon>
        <taxon>Rhabditina</taxon>
        <taxon>Rhabditomorpha</taxon>
        <taxon>Rhabditoidea</taxon>
        <taxon>Rhabditidae</taxon>
        <taxon>Mesorhabditinae</taxon>
        <taxon>Mesorhabditis</taxon>
    </lineage>
</organism>
<reference evidence="10" key="1">
    <citation type="submission" date="2023-06" db="EMBL/GenBank/DDBJ databases">
        <authorList>
            <person name="Delattre M."/>
        </authorList>
    </citation>
    <scope>NUCLEOTIDE SEQUENCE</scope>
    <source>
        <strain evidence="10">AF72</strain>
    </source>
</reference>
<dbReference type="SMART" id="SM00275">
    <property type="entry name" value="G_alpha"/>
    <property type="match status" value="1"/>
</dbReference>
<dbReference type="CDD" id="cd00066">
    <property type="entry name" value="G-alpha"/>
    <property type="match status" value="1"/>
</dbReference>
<dbReference type="PANTHER" id="PTHR10218">
    <property type="entry name" value="GTP-BINDING PROTEIN ALPHA SUBUNIT"/>
    <property type="match status" value="1"/>
</dbReference>
<feature type="binding site" evidence="8">
    <location>
        <position position="126"/>
    </location>
    <ligand>
        <name>Mg(2+)</name>
        <dbReference type="ChEBI" id="CHEBI:18420"/>
    </ligand>
</feature>
<evidence type="ECO:0000256" key="1">
    <source>
        <dbReference type="ARBA" id="ARBA00005804"/>
    </source>
</evidence>
<dbReference type="InterPro" id="IPR011025">
    <property type="entry name" value="GproteinA_insert"/>
</dbReference>